<dbReference type="InterPro" id="IPR000172">
    <property type="entry name" value="GMC_OxRdtase_N"/>
</dbReference>
<reference evidence="7" key="1">
    <citation type="journal article" date="2020" name="Fungal Divers.">
        <title>Resolving the Mortierellaceae phylogeny through synthesis of multi-gene phylogenetics and phylogenomics.</title>
        <authorList>
            <person name="Vandepol N."/>
            <person name="Liber J."/>
            <person name="Desiro A."/>
            <person name="Na H."/>
            <person name="Kennedy M."/>
            <person name="Barry K."/>
            <person name="Grigoriev I.V."/>
            <person name="Miller A.N."/>
            <person name="O'Donnell K."/>
            <person name="Stajich J.E."/>
            <person name="Bonito G."/>
        </authorList>
    </citation>
    <scope>NUCLEOTIDE SEQUENCE</scope>
    <source>
        <strain evidence="7">KOD1015</strain>
    </source>
</reference>
<dbReference type="InterPro" id="IPR012132">
    <property type="entry name" value="GMC_OxRdtase"/>
</dbReference>
<dbReference type="SUPFAM" id="SSF51905">
    <property type="entry name" value="FAD/NAD(P)-binding domain"/>
    <property type="match status" value="1"/>
</dbReference>
<evidence type="ECO:0000256" key="5">
    <source>
        <dbReference type="RuleBase" id="RU003968"/>
    </source>
</evidence>
<keyword evidence="8" id="KW-1185">Reference proteome</keyword>
<dbReference type="Pfam" id="PF00732">
    <property type="entry name" value="GMC_oxred_N"/>
    <property type="match status" value="1"/>
</dbReference>
<evidence type="ECO:0000256" key="2">
    <source>
        <dbReference type="ARBA" id="ARBA00010790"/>
    </source>
</evidence>
<accession>A0A9P6FKQ2</accession>
<keyword evidence="3 5" id="KW-0285">Flavoprotein</keyword>
<dbReference type="AlphaFoldDB" id="A0A9P6FKQ2"/>
<dbReference type="PROSITE" id="PS00623">
    <property type="entry name" value="GMC_OXRED_1"/>
    <property type="match status" value="1"/>
</dbReference>
<dbReference type="Gene3D" id="3.30.560.10">
    <property type="entry name" value="Glucose Oxidase, domain 3"/>
    <property type="match status" value="1"/>
</dbReference>
<feature type="non-terminal residue" evidence="7">
    <location>
        <position position="1"/>
    </location>
</feature>
<comment type="similarity">
    <text evidence="2 5">Belongs to the GMC oxidoreductase family.</text>
</comment>
<dbReference type="GO" id="GO:0050660">
    <property type="term" value="F:flavin adenine dinucleotide binding"/>
    <property type="evidence" value="ECO:0007669"/>
    <property type="project" value="InterPro"/>
</dbReference>
<feature type="non-terminal residue" evidence="7">
    <location>
        <position position="262"/>
    </location>
</feature>
<protein>
    <recommendedName>
        <fullName evidence="6">Glucose-methanol-choline oxidoreductase N-terminal domain-containing protein</fullName>
    </recommendedName>
</protein>
<feature type="domain" description="Glucose-methanol-choline oxidoreductase N-terminal" evidence="6">
    <location>
        <begin position="69"/>
        <end position="92"/>
    </location>
</feature>
<name>A0A9P6FKQ2_9FUNG</name>
<dbReference type="PANTHER" id="PTHR11552">
    <property type="entry name" value="GLUCOSE-METHANOL-CHOLINE GMC OXIDOREDUCTASE"/>
    <property type="match status" value="1"/>
</dbReference>
<proteinExistence type="inferred from homology"/>
<evidence type="ECO:0000256" key="4">
    <source>
        <dbReference type="ARBA" id="ARBA00022827"/>
    </source>
</evidence>
<comment type="cofactor">
    <cofactor evidence="1">
        <name>FAD</name>
        <dbReference type="ChEBI" id="CHEBI:57692"/>
    </cofactor>
</comment>
<organism evidence="7 8">
    <name type="scientific">Lunasporangiospora selenospora</name>
    <dbReference type="NCBI Taxonomy" id="979761"/>
    <lineage>
        <taxon>Eukaryota</taxon>
        <taxon>Fungi</taxon>
        <taxon>Fungi incertae sedis</taxon>
        <taxon>Mucoromycota</taxon>
        <taxon>Mortierellomycotina</taxon>
        <taxon>Mortierellomycetes</taxon>
        <taxon>Mortierellales</taxon>
        <taxon>Mortierellaceae</taxon>
        <taxon>Lunasporangiospora</taxon>
    </lineage>
</organism>
<dbReference type="Gene3D" id="3.50.50.60">
    <property type="entry name" value="FAD/NAD(P)-binding domain"/>
    <property type="match status" value="1"/>
</dbReference>
<keyword evidence="4 5" id="KW-0274">FAD</keyword>
<sequence length="262" mass="29470">GTAGCVLANRLTEDPNIKVLVLEAGYSDDVIASKTPLMLSTLWHTDSDWKLTTVPQLHAFGRVMHQPRGKLLGGSSSINAMMYHRGPASDYDEWEQLGNPGWSYKECLHYFKKSENFFDPSLPRSHPRGPLTDRIRKPQYETFEPEFHGTEGPWQISYHHMFGATEGFVRANVVEGVPFRKDFNGKSTIGVNRIQTFIQRDAVRSSAARAYLGPDQLLENGKPKATRGFIRIVFGAKIARILVQQRKGVKVAVGAEFLDEKH</sequence>
<dbReference type="InterPro" id="IPR036188">
    <property type="entry name" value="FAD/NAD-bd_sf"/>
</dbReference>
<dbReference type="PANTHER" id="PTHR11552:SF147">
    <property type="entry name" value="CHOLINE DEHYDROGENASE, MITOCHONDRIAL"/>
    <property type="match status" value="1"/>
</dbReference>
<evidence type="ECO:0000256" key="1">
    <source>
        <dbReference type="ARBA" id="ARBA00001974"/>
    </source>
</evidence>
<evidence type="ECO:0000313" key="7">
    <source>
        <dbReference type="EMBL" id="KAF9559189.1"/>
    </source>
</evidence>
<dbReference type="OrthoDB" id="269227at2759"/>
<gene>
    <name evidence="7" type="ORF">BGW38_009097</name>
</gene>
<dbReference type="Proteomes" id="UP000780801">
    <property type="component" value="Unassembled WGS sequence"/>
</dbReference>
<comment type="caution">
    <text evidence="7">The sequence shown here is derived from an EMBL/GenBank/DDBJ whole genome shotgun (WGS) entry which is preliminary data.</text>
</comment>
<evidence type="ECO:0000313" key="8">
    <source>
        <dbReference type="Proteomes" id="UP000780801"/>
    </source>
</evidence>
<evidence type="ECO:0000259" key="6">
    <source>
        <dbReference type="PROSITE" id="PS00623"/>
    </source>
</evidence>
<dbReference type="EMBL" id="JAABOA010006534">
    <property type="protein sequence ID" value="KAF9559189.1"/>
    <property type="molecule type" value="Genomic_DNA"/>
</dbReference>
<evidence type="ECO:0000256" key="3">
    <source>
        <dbReference type="ARBA" id="ARBA00022630"/>
    </source>
</evidence>
<dbReference type="GO" id="GO:0016614">
    <property type="term" value="F:oxidoreductase activity, acting on CH-OH group of donors"/>
    <property type="evidence" value="ECO:0007669"/>
    <property type="project" value="InterPro"/>
</dbReference>